<evidence type="ECO:0000256" key="1">
    <source>
        <dbReference type="ARBA" id="ARBA00022527"/>
    </source>
</evidence>
<protein>
    <recommendedName>
        <fullName evidence="2">Histidine kinase/HSP90-like ATPase domain-containing protein</fullName>
    </recommendedName>
</protein>
<proteinExistence type="predicted"/>
<feature type="domain" description="Histidine kinase/HSP90-like ATPase" evidence="2">
    <location>
        <begin position="2"/>
        <end position="75"/>
    </location>
</feature>
<evidence type="ECO:0000313" key="3">
    <source>
        <dbReference type="EMBL" id="GGZ18705.1"/>
    </source>
</evidence>
<dbReference type="EMBL" id="BMWG01000002">
    <property type="protein sequence ID" value="GGZ18705.1"/>
    <property type="molecule type" value="Genomic_DNA"/>
</dbReference>
<dbReference type="InterPro" id="IPR050267">
    <property type="entry name" value="Anti-sigma-factor_SerPK"/>
</dbReference>
<dbReference type="Gene3D" id="3.30.565.10">
    <property type="entry name" value="Histidine kinase-like ATPase, C-terminal domain"/>
    <property type="match status" value="1"/>
</dbReference>
<name>A0A918PQR6_9ACTN</name>
<dbReference type="InterPro" id="IPR003594">
    <property type="entry name" value="HATPase_dom"/>
</dbReference>
<comment type="caution">
    <text evidence="3">The sequence shown here is derived from an EMBL/GenBank/DDBJ whole genome shotgun (WGS) entry which is preliminary data.</text>
</comment>
<dbReference type="PANTHER" id="PTHR35526:SF3">
    <property type="entry name" value="ANTI-SIGMA-F FACTOR RSBW"/>
    <property type="match status" value="1"/>
</dbReference>
<dbReference type="AlphaFoldDB" id="A0A918PQR6"/>
<dbReference type="InterPro" id="IPR036890">
    <property type="entry name" value="HATPase_C_sf"/>
</dbReference>
<gene>
    <name evidence="3" type="ORF">GCM10010387_09100</name>
</gene>
<dbReference type="CDD" id="cd16936">
    <property type="entry name" value="HATPase_RsbW-like"/>
    <property type="match status" value="1"/>
</dbReference>
<organism evidence="3 4">
    <name type="scientific">Streptomyces inusitatus</name>
    <dbReference type="NCBI Taxonomy" id="68221"/>
    <lineage>
        <taxon>Bacteria</taxon>
        <taxon>Bacillati</taxon>
        <taxon>Actinomycetota</taxon>
        <taxon>Actinomycetes</taxon>
        <taxon>Kitasatosporales</taxon>
        <taxon>Streptomycetaceae</taxon>
        <taxon>Streptomyces</taxon>
    </lineage>
</organism>
<keyword evidence="1" id="KW-0808">Transferase</keyword>
<keyword evidence="4" id="KW-1185">Reference proteome</keyword>
<keyword evidence="1" id="KW-0418">Kinase</keyword>
<evidence type="ECO:0000313" key="4">
    <source>
        <dbReference type="Proteomes" id="UP000630936"/>
    </source>
</evidence>
<reference evidence="3" key="1">
    <citation type="journal article" date="2014" name="Int. J. Syst. Evol. Microbiol.">
        <title>Complete genome sequence of Corynebacterium casei LMG S-19264T (=DSM 44701T), isolated from a smear-ripened cheese.</title>
        <authorList>
            <consortium name="US DOE Joint Genome Institute (JGI-PGF)"/>
            <person name="Walter F."/>
            <person name="Albersmeier A."/>
            <person name="Kalinowski J."/>
            <person name="Ruckert C."/>
        </authorList>
    </citation>
    <scope>NUCLEOTIDE SEQUENCE</scope>
    <source>
        <strain evidence="3">JCM 4988</strain>
    </source>
</reference>
<sequence length="85" mass="9195">MLANVHEHAEGVCELEIEHQDEGLVVKVSDTFMTPPTLRHRRGSAETGRGLLLVDALTDHWETTITGTGKVITCTFGTPGRGISP</sequence>
<evidence type="ECO:0000259" key="2">
    <source>
        <dbReference type="Pfam" id="PF13581"/>
    </source>
</evidence>
<reference evidence="3" key="2">
    <citation type="submission" date="2020-09" db="EMBL/GenBank/DDBJ databases">
        <authorList>
            <person name="Sun Q."/>
            <person name="Ohkuma M."/>
        </authorList>
    </citation>
    <scope>NUCLEOTIDE SEQUENCE</scope>
    <source>
        <strain evidence="3">JCM 4988</strain>
    </source>
</reference>
<accession>A0A918PQR6</accession>
<dbReference type="GO" id="GO:0004674">
    <property type="term" value="F:protein serine/threonine kinase activity"/>
    <property type="evidence" value="ECO:0007669"/>
    <property type="project" value="UniProtKB-KW"/>
</dbReference>
<dbReference type="Proteomes" id="UP000630936">
    <property type="component" value="Unassembled WGS sequence"/>
</dbReference>
<keyword evidence="1" id="KW-0723">Serine/threonine-protein kinase</keyword>
<dbReference type="Pfam" id="PF13581">
    <property type="entry name" value="HATPase_c_2"/>
    <property type="match status" value="1"/>
</dbReference>
<dbReference type="PANTHER" id="PTHR35526">
    <property type="entry name" value="ANTI-SIGMA-F FACTOR RSBW-RELATED"/>
    <property type="match status" value="1"/>
</dbReference>